<feature type="region of interest" description="Disordered" evidence="1">
    <location>
        <begin position="166"/>
        <end position="291"/>
    </location>
</feature>
<feature type="compositionally biased region" description="Low complexity" evidence="1">
    <location>
        <begin position="27"/>
        <end position="59"/>
    </location>
</feature>
<reference evidence="2 3" key="1">
    <citation type="journal article" date="2018" name="Mol. Biol. Evol.">
        <title>Broad Genomic Sampling Reveals a Smut Pathogenic Ancestry of the Fungal Clade Ustilaginomycotina.</title>
        <authorList>
            <person name="Kijpornyongpan T."/>
            <person name="Mondo S.J."/>
            <person name="Barry K."/>
            <person name="Sandor L."/>
            <person name="Lee J."/>
            <person name="Lipzen A."/>
            <person name="Pangilinan J."/>
            <person name="LaButti K."/>
            <person name="Hainaut M."/>
            <person name="Henrissat B."/>
            <person name="Grigoriev I.V."/>
            <person name="Spatafora J.W."/>
            <person name="Aime M.C."/>
        </authorList>
    </citation>
    <scope>NUCLEOTIDE SEQUENCE [LARGE SCALE GENOMIC DNA]</scope>
    <source>
        <strain evidence="2 3">MCA 4718</strain>
    </source>
</reference>
<dbReference type="AlphaFoldDB" id="A0A316UBR1"/>
<dbReference type="GeneID" id="37015917"/>
<evidence type="ECO:0000313" key="2">
    <source>
        <dbReference type="EMBL" id="PWN21891.1"/>
    </source>
</evidence>
<evidence type="ECO:0000313" key="3">
    <source>
        <dbReference type="Proteomes" id="UP000245942"/>
    </source>
</evidence>
<gene>
    <name evidence="2" type="ORF">BCV69DRAFT_298093</name>
</gene>
<evidence type="ECO:0000256" key="1">
    <source>
        <dbReference type="SAM" id="MobiDB-lite"/>
    </source>
</evidence>
<feature type="region of interest" description="Disordered" evidence="1">
    <location>
        <begin position="1"/>
        <end position="74"/>
    </location>
</feature>
<dbReference type="RefSeq" id="XP_025349051.1">
    <property type="nucleotide sequence ID" value="XM_025494183.1"/>
</dbReference>
<dbReference type="Proteomes" id="UP000245942">
    <property type="component" value="Unassembled WGS sequence"/>
</dbReference>
<keyword evidence="3" id="KW-1185">Reference proteome</keyword>
<proteinExistence type="predicted"/>
<dbReference type="EMBL" id="KZ819324">
    <property type="protein sequence ID" value="PWN21891.1"/>
    <property type="molecule type" value="Genomic_DNA"/>
</dbReference>
<feature type="compositionally biased region" description="Low complexity" evidence="1">
    <location>
        <begin position="269"/>
        <end position="284"/>
    </location>
</feature>
<protein>
    <submittedName>
        <fullName evidence="2">Uncharacterized protein</fullName>
    </submittedName>
</protein>
<sequence length="291" mass="30208">MSASITAPSRAALRRGVASIFPRRSFSTTTSASASSSSAPSSEESSSSLAPSSSSSSSAPPQPRVPVRSTGPKIEYAKTNWSSAAFLDPAPPAKHAHLTPPLPNSSFASSIKSVAIGPSSSNATSLKHAERSLHLKLRRKGGGHQIGPEGMVRGVQFVKGEKARGINARAAGGEEEESLSAMSKRQRQQAYLEREGGDYSRFLPPSAQQQKSAGEDSAQAELQRIASHALSGNTTVSPEARDSLTRQVGELLKGKPFPGNQGSLAKVGPAKVEAPPVPQAAAAPAKKKGKK</sequence>
<dbReference type="OrthoDB" id="2685280at2759"/>
<organism evidence="2 3">
    <name type="scientific">Pseudomicrostroma glucosiphilum</name>
    <dbReference type="NCBI Taxonomy" id="1684307"/>
    <lineage>
        <taxon>Eukaryota</taxon>
        <taxon>Fungi</taxon>
        <taxon>Dikarya</taxon>
        <taxon>Basidiomycota</taxon>
        <taxon>Ustilaginomycotina</taxon>
        <taxon>Exobasidiomycetes</taxon>
        <taxon>Microstromatales</taxon>
        <taxon>Microstromatales incertae sedis</taxon>
        <taxon>Pseudomicrostroma</taxon>
    </lineage>
</organism>
<accession>A0A316UBR1</accession>
<name>A0A316UBR1_9BASI</name>